<accession>A0A934R4W2</accession>
<name>A0A934R4W2_9BACT</name>
<dbReference type="Gene3D" id="3.30.1120.80">
    <property type="match status" value="1"/>
</dbReference>
<dbReference type="InterPro" id="IPR050448">
    <property type="entry name" value="OpgB/LTA_synthase_biosynth"/>
</dbReference>
<evidence type="ECO:0000256" key="6">
    <source>
        <dbReference type="PIRSR" id="PIRSR005091-1"/>
    </source>
</evidence>
<comment type="subcellular location">
    <subcellularLocation>
        <location evidence="1">Cell membrane</location>
        <topology evidence="1">Multi-pass membrane protein</topology>
    </subcellularLocation>
</comment>
<dbReference type="InterPro" id="IPR012160">
    <property type="entry name" value="LtaS-like"/>
</dbReference>
<feature type="binding site" evidence="8">
    <location>
        <position position="473"/>
    </location>
    <ligand>
        <name>Mn(2+)</name>
        <dbReference type="ChEBI" id="CHEBI:29035"/>
    </ligand>
</feature>
<keyword evidence="7" id="KW-0479">Metal-binding</keyword>
<keyword evidence="3 9" id="KW-0812">Transmembrane</keyword>
<evidence type="ECO:0000256" key="4">
    <source>
        <dbReference type="ARBA" id="ARBA00022989"/>
    </source>
</evidence>
<dbReference type="CDD" id="cd16015">
    <property type="entry name" value="LTA_synthase"/>
    <property type="match status" value="1"/>
</dbReference>
<evidence type="ECO:0000313" key="11">
    <source>
        <dbReference type="EMBL" id="MBK1816989.1"/>
    </source>
</evidence>
<dbReference type="SUPFAM" id="SSF53649">
    <property type="entry name" value="Alkaline phosphatase-like"/>
    <property type="match status" value="1"/>
</dbReference>
<protein>
    <submittedName>
        <fullName evidence="11">LTA synthase family protein</fullName>
    </submittedName>
</protein>
<dbReference type="PANTHER" id="PTHR47371:SF3">
    <property type="entry name" value="PHOSPHOGLYCEROL TRANSFERASE I"/>
    <property type="match status" value="1"/>
</dbReference>
<dbReference type="Pfam" id="PF00884">
    <property type="entry name" value="Sulfatase"/>
    <property type="match status" value="1"/>
</dbReference>
<dbReference type="Proteomes" id="UP000600139">
    <property type="component" value="Unassembled WGS sequence"/>
</dbReference>
<feature type="domain" description="Sulfatase N-terminal" evidence="10">
    <location>
        <begin position="256"/>
        <end position="524"/>
    </location>
</feature>
<evidence type="ECO:0000256" key="7">
    <source>
        <dbReference type="PIRSR" id="PIRSR005091-2"/>
    </source>
</evidence>
<dbReference type="GO" id="GO:0046872">
    <property type="term" value="F:metal ion binding"/>
    <property type="evidence" value="ECO:0007669"/>
    <property type="project" value="UniProtKB-KW"/>
</dbReference>
<evidence type="ECO:0000256" key="9">
    <source>
        <dbReference type="SAM" id="Phobius"/>
    </source>
</evidence>
<keyword evidence="5 9" id="KW-0472">Membrane</keyword>
<feature type="binding site" evidence="8">
    <location>
        <position position="263"/>
    </location>
    <ligand>
        <name>Mn(2+)</name>
        <dbReference type="ChEBI" id="CHEBI:29035"/>
    </ligand>
</feature>
<keyword evidence="7" id="KW-0464">Manganese</keyword>
<dbReference type="PIRSF" id="PIRSF005091">
    <property type="entry name" value="Mmb_sulf_HI1246"/>
    <property type="match status" value="1"/>
</dbReference>
<sequence>MISRLALFLQAGHQLTPDSSLLGAFACGLFFDAISGLFAAIPWVLYGAVMPERFLKSIWGKWTTASLMVAFSGLLIFITVSEWFFWNEFGARFNFIAVDYLIWTQEVLGNITESYPMGPILCGIALLSCGLVWLIHGKGIMTWAVTGSARWEASAGWLAAGLGLSTLAAHLVSQSSLPAFSNQYHGELAKNGCWSFFAAFKQMELNYDQWYPRLSQKNALMSAKKLLVTENEQAGGASTEDLHRVIQGRGDEHQWNVMLICMESMSGSYMAYAGGEKGITPNLDRLAKESLFFNNLFATGTRTVRGMEALTLNLPPTPGQSIIYRPEGTNLTTTFSPFLKRGYDCAFFYGGDGRFDYMNRYFSTSGCRIMDVKEWDKKDVTFKTSWGACDEDLFNKAIAEADKDHARNKPFHYFCMTTSNHRPYDFPDGRIDLKSHTGRDAAVKYADWAVGKLIEDASKKPWFKETLFVICSDHCAGSAGKSDLDVTKFHIPAMIYNPGLVPARQYSKLCSQIDVIPTVFGLLNWNYETLSYGHDLLSSETDPTTERAFISNYQKIALLRKEHLVILKPKRQSSLYSCDIATGDLIPLKDEGEEITRDAISYYQSASWLFGSGGLKAQNRKAGKP</sequence>
<evidence type="ECO:0000256" key="3">
    <source>
        <dbReference type="ARBA" id="ARBA00022692"/>
    </source>
</evidence>
<evidence type="ECO:0000256" key="5">
    <source>
        <dbReference type="ARBA" id="ARBA00023136"/>
    </source>
</evidence>
<feature type="transmembrane region" description="Helical" evidence="9">
    <location>
        <begin position="20"/>
        <end position="46"/>
    </location>
</feature>
<feature type="transmembrane region" description="Helical" evidence="9">
    <location>
        <begin position="117"/>
        <end position="135"/>
    </location>
</feature>
<dbReference type="Gene3D" id="3.40.720.10">
    <property type="entry name" value="Alkaline Phosphatase, subunit A"/>
    <property type="match status" value="1"/>
</dbReference>
<evidence type="ECO:0000256" key="2">
    <source>
        <dbReference type="ARBA" id="ARBA00022475"/>
    </source>
</evidence>
<dbReference type="GO" id="GO:0005886">
    <property type="term" value="C:plasma membrane"/>
    <property type="evidence" value="ECO:0007669"/>
    <property type="project" value="UniProtKB-SubCell"/>
</dbReference>
<feature type="binding site" evidence="8">
    <location>
        <position position="474"/>
    </location>
    <ligand>
        <name>Mn(2+)</name>
        <dbReference type="ChEBI" id="CHEBI:29035"/>
    </ligand>
</feature>
<dbReference type="PANTHER" id="PTHR47371">
    <property type="entry name" value="LIPOTEICHOIC ACID SYNTHASE"/>
    <property type="match status" value="1"/>
</dbReference>
<evidence type="ECO:0000313" key="12">
    <source>
        <dbReference type="Proteomes" id="UP000600139"/>
    </source>
</evidence>
<evidence type="ECO:0000256" key="1">
    <source>
        <dbReference type="ARBA" id="ARBA00004651"/>
    </source>
</evidence>
<feature type="binding site" evidence="7">
    <location>
        <position position="421"/>
    </location>
    <ligand>
        <name>substrate</name>
    </ligand>
</feature>
<dbReference type="RefSeq" id="WP_200351912.1">
    <property type="nucleotide sequence ID" value="NZ_JAENIK010000011.1"/>
</dbReference>
<keyword evidence="4 9" id="KW-1133">Transmembrane helix</keyword>
<reference evidence="11" key="1">
    <citation type="submission" date="2021-01" db="EMBL/GenBank/DDBJ databases">
        <title>Modified the classification status of verrucomicrobia.</title>
        <authorList>
            <person name="Feng X."/>
        </authorList>
    </citation>
    <scope>NUCLEOTIDE SEQUENCE</scope>
    <source>
        <strain evidence="11">JCM 18052</strain>
    </source>
</reference>
<organism evidence="11 12">
    <name type="scientific">Luteolibacter yonseiensis</name>
    <dbReference type="NCBI Taxonomy" id="1144680"/>
    <lineage>
        <taxon>Bacteria</taxon>
        <taxon>Pseudomonadati</taxon>
        <taxon>Verrucomicrobiota</taxon>
        <taxon>Verrucomicrobiia</taxon>
        <taxon>Verrucomicrobiales</taxon>
        <taxon>Verrucomicrobiaceae</taxon>
        <taxon>Luteolibacter</taxon>
    </lineage>
</organism>
<keyword evidence="2" id="KW-1003">Cell membrane</keyword>
<gene>
    <name evidence="11" type="ORF">JIN84_15300</name>
</gene>
<feature type="binding site" evidence="8">
    <location>
        <position position="303"/>
    </location>
    <ligand>
        <name>Mn(2+)</name>
        <dbReference type="ChEBI" id="CHEBI:29035"/>
    </ligand>
</feature>
<feature type="transmembrane region" description="Helical" evidence="9">
    <location>
        <begin position="67"/>
        <end position="86"/>
    </location>
</feature>
<evidence type="ECO:0000259" key="10">
    <source>
        <dbReference type="Pfam" id="PF00884"/>
    </source>
</evidence>
<dbReference type="InterPro" id="IPR017850">
    <property type="entry name" value="Alkaline_phosphatase_core_sf"/>
</dbReference>
<evidence type="ECO:0000256" key="8">
    <source>
        <dbReference type="PIRSR" id="PIRSR005091-3"/>
    </source>
</evidence>
<comment type="caution">
    <text evidence="11">The sequence shown here is derived from an EMBL/GenBank/DDBJ whole genome shotgun (WGS) entry which is preliminary data.</text>
</comment>
<keyword evidence="12" id="KW-1185">Reference proteome</keyword>
<dbReference type="AlphaFoldDB" id="A0A934R4W2"/>
<dbReference type="InterPro" id="IPR000917">
    <property type="entry name" value="Sulfatase_N"/>
</dbReference>
<proteinExistence type="predicted"/>
<feature type="active site" evidence="6">
    <location>
        <position position="303"/>
    </location>
</feature>
<dbReference type="EMBL" id="JAENIK010000011">
    <property type="protein sequence ID" value="MBK1816989.1"/>
    <property type="molecule type" value="Genomic_DNA"/>
</dbReference>